<name>A0A3L8ACQ7_9BACE</name>
<dbReference type="InterPro" id="IPR036291">
    <property type="entry name" value="NAD(P)-bd_dom_sf"/>
</dbReference>
<dbReference type="SUPFAM" id="SSF51735">
    <property type="entry name" value="NAD(P)-binding Rossmann-fold domains"/>
    <property type="match status" value="1"/>
</dbReference>
<proteinExistence type="inferred from homology"/>
<dbReference type="STRING" id="1235814.GCA_000613385_00791"/>
<organism evidence="3 4">
    <name type="scientific">Bacteroides acidifaciens</name>
    <dbReference type="NCBI Taxonomy" id="85831"/>
    <lineage>
        <taxon>Bacteria</taxon>
        <taxon>Pseudomonadati</taxon>
        <taxon>Bacteroidota</taxon>
        <taxon>Bacteroidia</taxon>
        <taxon>Bacteroidales</taxon>
        <taxon>Bacteroidaceae</taxon>
        <taxon>Bacteroides</taxon>
    </lineage>
</organism>
<accession>A0A3L8ACQ7</accession>
<comment type="similarity">
    <text evidence="1">Belongs to the short-chain dehydrogenases/reductases (SDR) family.</text>
</comment>
<evidence type="ECO:0000313" key="4">
    <source>
        <dbReference type="Proteomes" id="UP000267159"/>
    </source>
</evidence>
<dbReference type="Gene3D" id="3.40.50.720">
    <property type="entry name" value="NAD(P)-binding Rossmann-like Domain"/>
    <property type="match status" value="1"/>
</dbReference>
<evidence type="ECO:0000256" key="1">
    <source>
        <dbReference type="ARBA" id="ARBA00006484"/>
    </source>
</evidence>
<dbReference type="Proteomes" id="UP000267159">
    <property type="component" value="Unassembled WGS sequence"/>
</dbReference>
<dbReference type="EMBL" id="RAZM01000027">
    <property type="protein sequence ID" value="RLT80080.1"/>
    <property type="molecule type" value="Genomic_DNA"/>
</dbReference>
<dbReference type="InterPro" id="IPR002347">
    <property type="entry name" value="SDR_fam"/>
</dbReference>
<reference evidence="3 4" key="1">
    <citation type="submission" date="2018-09" db="EMBL/GenBank/DDBJ databases">
        <title>Murine metabolic-syndrome-specific gut microbial biobank.</title>
        <authorList>
            <person name="Liu C."/>
        </authorList>
    </citation>
    <scope>NUCLEOTIDE SEQUENCE [LARGE SCALE GENOMIC DNA]</scope>
    <source>
        <strain evidence="3 4">0.1X-D8-26</strain>
    </source>
</reference>
<dbReference type="PANTHER" id="PTHR43669:SF3">
    <property type="entry name" value="ALCOHOL DEHYDROGENASE, PUTATIVE (AFU_ORTHOLOGUE AFUA_3G03445)-RELATED"/>
    <property type="match status" value="1"/>
</dbReference>
<sequence>MSVVNKLKYMVSFLLHGNPKKTIANISYLHPNHQLQGKKIIITGGGRGLGFAMAKKFKAEGAVVLIAGRNEGILKASAEEIGCKYLQLDVRNVDSFKSFIDEADKQLGGVNCIVNNAGISLHENGFLDVSLKQFDSQFDTNLKGAFFLTQCFINKSMENKTEGTKNILFTSSETSITVDERPYGLTKAALNSLVQGLAYRYVNEGYRINAVAPGVTVSDMVGAGTDGNLTCNYNITDRYYLPEEVAEVACFLLSDASNCLNGQILVCNEGKTINARWK</sequence>
<evidence type="ECO:0000313" key="3">
    <source>
        <dbReference type="EMBL" id="RLT80080.1"/>
    </source>
</evidence>
<keyword evidence="2" id="KW-0560">Oxidoreductase</keyword>
<dbReference type="RefSeq" id="WP_121767063.1">
    <property type="nucleotide sequence ID" value="NZ_CABIXU010000043.1"/>
</dbReference>
<dbReference type="GO" id="GO:0016491">
    <property type="term" value="F:oxidoreductase activity"/>
    <property type="evidence" value="ECO:0007669"/>
    <property type="project" value="UniProtKB-KW"/>
</dbReference>
<protein>
    <submittedName>
        <fullName evidence="3">SDR family oxidoreductase</fullName>
    </submittedName>
</protein>
<dbReference type="GeneID" id="93049121"/>
<dbReference type="Pfam" id="PF13561">
    <property type="entry name" value="adh_short_C2"/>
    <property type="match status" value="1"/>
</dbReference>
<comment type="caution">
    <text evidence="3">The sequence shown here is derived from an EMBL/GenBank/DDBJ whole genome shotgun (WGS) entry which is preliminary data.</text>
</comment>
<gene>
    <name evidence="3" type="ORF">D7Y07_10010</name>
</gene>
<evidence type="ECO:0000256" key="2">
    <source>
        <dbReference type="ARBA" id="ARBA00023002"/>
    </source>
</evidence>
<dbReference type="AlphaFoldDB" id="A0A3L8ACQ7"/>
<dbReference type="PANTHER" id="PTHR43669">
    <property type="entry name" value="5-KETO-D-GLUCONATE 5-REDUCTASE"/>
    <property type="match status" value="1"/>
</dbReference>
<dbReference type="CDD" id="cd05233">
    <property type="entry name" value="SDR_c"/>
    <property type="match status" value="1"/>
</dbReference>
<dbReference type="PRINTS" id="PR00081">
    <property type="entry name" value="GDHRDH"/>
</dbReference>
<dbReference type="FunFam" id="3.40.50.720:FF:000084">
    <property type="entry name" value="Short-chain dehydrogenase reductase"/>
    <property type="match status" value="1"/>
</dbReference>